<protein>
    <submittedName>
        <fullName evidence="15">SPX domain, EXS</fullName>
    </submittedName>
</protein>
<evidence type="ECO:0000256" key="8">
    <source>
        <dbReference type="ARBA" id="ARBA00023136"/>
    </source>
</evidence>
<reference evidence="15 16" key="1">
    <citation type="journal article" date="2018" name="Mol. Plant">
        <title>The genome of Artemisia annua provides insight into the evolution of Asteraceae family and artemisinin biosynthesis.</title>
        <authorList>
            <person name="Shen Q."/>
            <person name="Zhang L."/>
            <person name="Liao Z."/>
            <person name="Wang S."/>
            <person name="Yan T."/>
            <person name="Shi P."/>
            <person name="Liu M."/>
            <person name="Fu X."/>
            <person name="Pan Q."/>
            <person name="Wang Y."/>
            <person name="Lv Z."/>
            <person name="Lu X."/>
            <person name="Zhang F."/>
            <person name="Jiang W."/>
            <person name="Ma Y."/>
            <person name="Chen M."/>
            <person name="Hao X."/>
            <person name="Li L."/>
            <person name="Tang Y."/>
            <person name="Lv G."/>
            <person name="Zhou Y."/>
            <person name="Sun X."/>
            <person name="Brodelius P.E."/>
            <person name="Rose J.K.C."/>
            <person name="Tang K."/>
        </authorList>
    </citation>
    <scope>NUCLEOTIDE SEQUENCE [LARGE SCALE GENOMIC DNA]</scope>
    <source>
        <strain evidence="16">cv. Huhao1</strain>
        <tissue evidence="15">Leaf</tissue>
    </source>
</reference>
<dbReference type="Pfam" id="PF03124">
    <property type="entry name" value="EXS"/>
    <property type="match status" value="1"/>
</dbReference>
<evidence type="ECO:0000256" key="3">
    <source>
        <dbReference type="ARBA" id="ARBA00022448"/>
    </source>
</evidence>
<feature type="region of interest" description="Disordered" evidence="11">
    <location>
        <begin position="182"/>
        <end position="203"/>
    </location>
</feature>
<sequence>MKFGKEFASQMVPEWQEAYMNYNYLKTLLKEILIFRRRMTTSAPVKPRHSASLKRRVSLFRAFSGLTSRYGNTSPKKDKEDEVILVSAMQEADEEQGDQDSRSYQTIFLRSSKDGGEFELVFFKRLDHEFNKVNSFYKEKVEEVVKEAEELNIQMDALIALRIKVNDPYAVSPFINQKTPGSYPLETIKESETSEEKQEERSVDGKEYNMASLEVLNQVKINATKETPVATMKSVFHLLKSDFNFNKNELKEAQGKLKQAFIEFHEKLRFLKNYAFLNQLAFSKIMKKYDKITSRNASDAYLQMIEESYLSQSDEVAKLIDRVEAAFVKHFCNGNRHQAMDTLRPKAKREKHRVTFFVGCFFGCSLALMVAIIVVIHNRDLLNSEGRTLYMDTIFPLYSLFGFLVLHLLMYAGNVYYWTRYRVNYSFIFGYKAGTELGFKEVLLLGTGLSVLTLAGILSNLEMQMDQRTQSYKALTELVPLGLVIFVLLIAICPFNIVYRANRYFLLVCLWHCICAPFYTVTLPDFFLADQFTSQVQLLRNLQFYVCYYGWGDYKKRDGEACKKSDVYDIMYIIIAVLPYWIRVLQCLRRLFEGHDSTQALNGIKYFSTIVAVVARTIHSQKKGITLQIIAGATSVFATIFSTYWDIVKDWGLLCRNSENPWLRDKLILPKRSIYFIAMVLNVILRLAWMQTVLNFTDTAFLHRNAMIAIVACLEIIRRGIWNFFRLENEHLNNVGKFRAVKSVPLPFSHEDGIKHL</sequence>
<feature type="transmembrane region" description="Helical" evidence="12">
    <location>
        <begin position="478"/>
        <end position="497"/>
    </location>
</feature>
<keyword evidence="8 12" id="KW-0472">Membrane</keyword>
<dbReference type="Proteomes" id="UP000245207">
    <property type="component" value="Unassembled WGS sequence"/>
</dbReference>
<comment type="function">
    <text evidence="9">May transport inorganic phosphate (Pi).</text>
</comment>
<evidence type="ECO:0000256" key="7">
    <source>
        <dbReference type="ARBA" id="ARBA00022989"/>
    </source>
</evidence>
<keyword evidence="10" id="KW-0175">Coiled coil</keyword>
<feature type="compositionally biased region" description="Basic and acidic residues" evidence="11">
    <location>
        <begin position="187"/>
        <end position="203"/>
    </location>
</feature>
<evidence type="ECO:0000256" key="2">
    <source>
        <dbReference type="ARBA" id="ARBA00009665"/>
    </source>
</evidence>
<evidence type="ECO:0000256" key="10">
    <source>
        <dbReference type="SAM" id="Coils"/>
    </source>
</evidence>
<comment type="similarity">
    <text evidence="2">Belongs to the SYG1 (TC 2.A.94) family.</text>
</comment>
<proteinExistence type="inferred from homology"/>
<evidence type="ECO:0000259" key="14">
    <source>
        <dbReference type="PROSITE" id="PS51382"/>
    </source>
</evidence>
<feature type="transmembrane region" description="Helical" evidence="12">
    <location>
        <begin position="625"/>
        <end position="647"/>
    </location>
</feature>
<dbReference type="GO" id="GO:0000822">
    <property type="term" value="F:inositol hexakisphosphate binding"/>
    <property type="evidence" value="ECO:0007669"/>
    <property type="project" value="TreeGrafter"/>
</dbReference>
<feature type="transmembrane region" description="Helical" evidence="12">
    <location>
        <begin position="354"/>
        <end position="377"/>
    </location>
</feature>
<evidence type="ECO:0000256" key="5">
    <source>
        <dbReference type="ARBA" id="ARBA00022592"/>
    </source>
</evidence>
<organism evidence="15 16">
    <name type="scientific">Artemisia annua</name>
    <name type="common">Sweet wormwood</name>
    <dbReference type="NCBI Taxonomy" id="35608"/>
    <lineage>
        <taxon>Eukaryota</taxon>
        <taxon>Viridiplantae</taxon>
        <taxon>Streptophyta</taxon>
        <taxon>Embryophyta</taxon>
        <taxon>Tracheophyta</taxon>
        <taxon>Spermatophyta</taxon>
        <taxon>Magnoliopsida</taxon>
        <taxon>eudicotyledons</taxon>
        <taxon>Gunneridae</taxon>
        <taxon>Pentapetalae</taxon>
        <taxon>asterids</taxon>
        <taxon>campanulids</taxon>
        <taxon>Asterales</taxon>
        <taxon>Asteraceae</taxon>
        <taxon>Asteroideae</taxon>
        <taxon>Anthemideae</taxon>
        <taxon>Artemisiinae</taxon>
        <taxon>Artemisia</taxon>
    </lineage>
</organism>
<name>A0A2U1M8E2_ARTAN</name>
<evidence type="ECO:0000313" key="15">
    <source>
        <dbReference type="EMBL" id="PWA57512.1"/>
    </source>
</evidence>
<feature type="domain" description="EXS" evidence="13">
    <location>
        <begin position="563"/>
        <end position="757"/>
    </location>
</feature>
<dbReference type="InterPro" id="IPR004342">
    <property type="entry name" value="EXS_C"/>
</dbReference>
<keyword evidence="7 12" id="KW-1133">Transmembrane helix</keyword>
<dbReference type="InterPro" id="IPR034092">
    <property type="entry name" value="PHO1_SPX"/>
</dbReference>
<evidence type="ECO:0000313" key="16">
    <source>
        <dbReference type="Proteomes" id="UP000245207"/>
    </source>
</evidence>
<evidence type="ECO:0000256" key="6">
    <source>
        <dbReference type="ARBA" id="ARBA00022692"/>
    </source>
</evidence>
<dbReference type="AlphaFoldDB" id="A0A2U1M8E2"/>
<keyword evidence="5" id="KW-0592">Phosphate transport</keyword>
<dbReference type="CDD" id="cd14476">
    <property type="entry name" value="SPX_PHO1_like"/>
    <property type="match status" value="1"/>
</dbReference>
<comment type="subcellular location">
    <subcellularLocation>
        <location evidence="1">Cell membrane</location>
        <topology evidence="1">Multi-pass membrane protein</topology>
    </subcellularLocation>
</comment>
<feature type="transmembrane region" description="Helical" evidence="12">
    <location>
        <begin position="397"/>
        <end position="418"/>
    </location>
</feature>
<gene>
    <name evidence="15" type="ORF">CTI12_AA375760</name>
</gene>
<feature type="transmembrane region" description="Helical" evidence="12">
    <location>
        <begin position="439"/>
        <end position="458"/>
    </location>
</feature>
<evidence type="ECO:0000256" key="12">
    <source>
        <dbReference type="SAM" id="Phobius"/>
    </source>
</evidence>
<dbReference type="Pfam" id="PF03105">
    <property type="entry name" value="SPX"/>
    <property type="match status" value="1"/>
</dbReference>
<feature type="transmembrane region" description="Helical" evidence="12">
    <location>
        <begin position="504"/>
        <end position="522"/>
    </location>
</feature>
<dbReference type="STRING" id="35608.A0A2U1M8E2"/>
<keyword evidence="4" id="KW-1003">Cell membrane</keyword>
<dbReference type="OrthoDB" id="9970435at2759"/>
<dbReference type="GO" id="GO:0005886">
    <property type="term" value="C:plasma membrane"/>
    <property type="evidence" value="ECO:0007669"/>
    <property type="project" value="UniProtKB-SubCell"/>
</dbReference>
<dbReference type="GO" id="GO:0016036">
    <property type="term" value="P:cellular response to phosphate starvation"/>
    <property type="evidence" value="ECO:0007669"/>
    <property type="project" value="TreeGrafter"/>
</dbReference>
<evidence type="ECO:0000256" key="9">
    <source>
        <dbReference type="ARBA" id="ARBA00043939"/>
    </source>
</evidence>
<evidence type="ECO:0000256" key="11">
    <source>
        <dbReference type="SAM" id="MobiDB-lite"/>
    </source>
</evidence>
<keyword evidence="3" id="KW-0813">Transport</keyword>
<feature type="coiled-coil region" evidence="10">
    <location>
        <begin position="134"/>
        <end position="161"/>
    </location>
</feature>
<keyword evidence="6 12" id="KW-0812">Transmembrane</keyword>
<feature type="domain" description="SPX" evidence="14">
    <location>
        <begin position="1"/>
        <end position="303"/>
    </location>
</feature>
<dbReference type="PANTHER" id="PTHR10783">
    <property type="entry name" value="XENOTROPIC AND POLYTROPIC RETROVIRUS RECEPTOR 1-RELATED"/>
    <property type="match status" value="1"/>
</dbReference>
<dbReference type="InterPro" id="IPR004331">
    <property type="entry name" value="SPX_dom"/>
</dbReference>
<dbReference type="PANTHER" id="PTHR10783:SF112">
    <property type="entry name" value="EXS-RELATED"/>
    <property type="match status" value="1"/>
</dbReference>
<dbReference type="EMBL" id="PKPP01006143">
    <property type="protein sequence ID" value="PWA57512.1"/>
    <property type="molecule type" value="Genomic_DNA"/>
</dbReference>
<dbReference type="GO" id="GO:0005802">
    <property type="term" value="C:trans-Golgi network"/>
    <property type="evidence" value="ECO:0007669"/>
    <property type="project" value="TreeGrafter"/>
</dbReference>
<feature type="transmembrane region" description="Helical" evidence="12">
    <location>
        <begin position="570"/>
        <end position="588"/>
    </location>
</feature>
<comment type="caution">
    <text evidence="15">The sequence shown here is derived from an EMBL/GenBank/DDBJ whole genome shotgun (WGS) entry which is preliminary data.</text>
</comment>
<accession>A0A2U1M8E2</accession>
<dbReference type="GO" id="GO:0006817">
    <property type="term" value="P:phosphate ion transport"/>
    <property type="evidence" value="ECO:0007669"/>
    <property type="project" value="UniProtKB-KW"/>
</dbReference>
<keyword evidence="16" id="KW-1185">Reference proteome</keyword>
<evidence type="ECO:0000256" key="1">
    <source>
        <dbReference type="ARBA" id="ARBA00004651"/>
    </source>
</evidence>
<evidence type="ECO:0000256" key="4">
    <source>
        <dbReference type="ARBA" id="ARBA00022475"/>
    </source>
</evidence>
<dbReference type="PROSITE" id="PS51382">
    <property type="entry name" value="SPX"/>
    <property type="match status" value="1"/>
</dbReference>
<evidence type="ECO:0000259" key="13">
    <source>
        <dbReference type="PROSITE" id="PS51380"/>
    </source>
</evidence>
<feature type="transmembrane region" description="Helical" evidence="12">
    <location>
        <begin position="674"/>
        <end position="694"/>
    </location>
</feature>
<dbReference type="PROSITE" id="PS51380">
    <property type="entry name" value="EXS"/>
    <property type="match status" value="1"/>
</dbReference>